<dbReference type="EMBL" id="VCQV01000002">
    <property type="protein sequence ID" value="TWP38704.1"/>
    <property type="molecule type" value="Genomic_DNA"/>
</dbReference>
<accession>A0A563EA84</accession>
<keyword evidence="3" id="KW-0050">Antiport</keyword>
<comment type="caution">
    <text evidence="11">The sequence shown here is derived from an EMBL/GenBank/DDBJ whole genome shotgun (WGS) entry which is preliminary data.</text>
</comment>
<dbReference type="InterPro" id="IPR006153">
    <property type="entry name" value="Cation/H_exchanger_TM"/>
</dbReference>
<dbReference type="InterPro" id="IPR006037">
    <property type="entry name" value="RCK_C"/>
</dbReference>
<gene>
    <name evidence="11" type="ORF">FGL98_02275</name>
</gene>
<dbReference type="Pfam" id="PF00999">
    <property type="entry name" value="Na_H_Exchanger"/>
    <property type="match status" value="1"/>
</dbReference>
<sequence length="523" mass="54640">MHALQEAQPLVGSGFTPTDLARALLIGAAVLLVSVAAVRLANRSGLPTLLIYLGIGVAIGEAGLGITFSDPTLTQVLGYAALILILAEGGITTNWQTIKPAVLPAAILSTLGVLVSVGVVGVGAYLLLPNLSWQVSLLLGAIVSSTDAAAVFSVLRRVPLPPRLTSVLEAESGFNDAPVVLLVIALAQAGAPGGADNAWWVVVVEAVIELAGGAVIGLVLGYVLGRLMKSAAPGSSGLFSIGVLSVVVLAYAVADLAHTSGFIAAYLCALMLGNLHLPHFSAVRGFAQALGWLAQIGLFVLLGLLASPVRLIHQIWPAVVIGLVLLLLARPASVLLSMSWFGFSLREQAFLSWAGLRGAVPVVLATVPLTVGTPHTEWIFDLVFVLVVVFTLVQAPTLPRLAALLHIVDESHTVDLELEATPLEELNADVLQVRIGDASRLHGVAVHELRLPEGANVTLVVREGKGFVPQNRDVMRHGDRLLVVTTAGARGAAIRRIRSISKAGRLAGWRRDPQPAPDDDQAS</sequence>
<keyword evidence="5 9" id="KW-0812">Transmembrane</keyword>
<dbReference type="OrthoDB" id="9810759at2"/>
<keyword evidence="8 9" id="KW-0472">Membrane</keyword>
<evidence type="ECO:0000256" key="5">
    <source>
        <dbReference type="ARBA" id="ARBA00022692"/>
    </source>
</evidence>
<name>A0A563EA84_9MICO</name>
<dbReference type="InterPro" id="IPR038770">
    <property type="entry name" value="Na+/solute_symporter_sf"/>
</dbReference>
<dbReference type="Proteomes" id="UP000320244">
    <property type="component" value="Unassembled WGS sequence"/>
</dbReference>
<feature type="transmembrane region" description="Helical" evidence="9">
    <location>
        <begin position="260"/>
        <end position="277"/>
    </location>
</feature>
<evidence type="ECO:0000259" key="10">
    <source>
        <dbReference type="PROSITE" id="PS51202"/>
    </source>
</evidence>
<dbReference type="Gene3D" id="3.30.70.1450">
    <property type="entry name" value="Regulator of K+ conductance, C-terminal domain"/>
    <property type="match status" value="1"/>
</dbReference>
<feature type="transmembrane region" description="Helical" evidence="9">
    <location>
        <begin position="350"/>
        <end position="372"/>
    </location>
</feature>
<keyword evidence="6 9" id="KW-1133">Transmembrane helix</keyword>
<evidence type="ECO:0000256" key="4">
    <source>
        <dbReference type="ARBA" id="ARBA00022475"/>
    </source>
</evidence>
<feature type="transmembrane region" description="Helical" evidence="9">
    <location>
        <begin position="199"/>
        <end position="224"/>
    </location>
</feature>
<keyword evidence="7" id="KW-0406">Ion transport</keyword>
<feature type="transmembrane region" description="Helical" evidence="9">
    <location>
        <begin position="236"/>
        <end position="254"/>
    </location>
</feature>
<feature type="transmembrane region" description="Helical" evidence="9">
    <location>
        <begin position="289"/>
        <end position="309"/>
    </location>
</feature>
<dbReference type="PANTHER" id="PTHR32507:SF7">
    <property type="entry name" value="K(+)_H(+) ANTIPORTER NHAP2"/>
    <property type="match status" value="1"/>
</dbReference>
<dbReference type="AlphaFoldDB" id="A0A563EA84"/>
<dbReference type="InterPro" id="IPR036721">
    <property type="entry name" value="RCK_C_sf"/>
</dbReference>
<feature type="transmembrane region" description="Helical" evidence="9">
    <location>
        <begin position="103"/>
        <end position="127"/>
    </location>
</feature>
<evidence type="ECO:0000256" key="9">
    <source>
        <dbReference type="SAM" id="Phobius"/>
    </source>
</evidence>
<protein>
    <submittedName>
        <fullName evidence="11">Potassium/proton antiporter</fullName>
    </submittedName>
</protein>
<dbReference type="GO" id="GO:1902600">
    <property type="term" value="P:proton transmembrane transport"/>
    <property type="evidence" value="ECO:0007669"/>
    <property type="project" value="InterPro"/>
</dbReference>
<evidence type="ECO:0000256" key="3">
    <source>
        <dbReference type="ARBA" id="ARBA00022449"/>
    </source>
</evidence>
<evidence type="ECO:0000256" key="2">
    <source>
        <dbReference type="ARBA" id="ARBA00022448"/>
    </source>
</evidence>
<feature type="domain" description="RCK C-terminal" evidence="10">
    <location>
        <begin position="418"/>
        <end position="500"/>
    </location>
</feature>
<feature type="transmembrane region" description="Helical" evidence="9">
    <location>
        <begin position="49"/>
        <end position="67"/>
    </location>
</feature>
<dbReference type="GO" id="GO:0006813">
    <property type="term" value="P:potassium ion transport"/>
    <property type="evidence" value="ECO:0007669"/>
    <property type="project" value="InterPro"/>
</dbReference>
<evidence type="ECO:0000256" key="8">
    <source>
        <dbReference type="ARBA" id="ARBA00023136"/>
    </source>
</evidence>
<evidence type="ECO:0000256" key="7">
    <source>
        <dbReference type="ARBA" id="ARBA00023065"/>
    </source>
</evidence>
<keyword evidence="4" id="KW-1003">Cell membrane</keyword>
<dbReference type="PANTHER" id="PTHR32507">
    <property type="entry name" value="NA(+)/H(+) ANTIPORTER 1"/>
    <property type="match status" value="1"/>
</dbReference>
<dbReference type="Pfam" id="PF02080">
    <property type="entry name" value="TrkA_C"/>
    <property type="match status" value="1"/>
</dbReference>
<feature type="transmembrane region" description="Helical" evidence="9">
    <location>
        <begin position="20"/>
        <end position="42"/>
    </location>
</feature>
<feature type="transmembrane region" description="Helical" evidence="9">
    <location>
        <begin position="315"/>
        <end position="338"/>
    </location>
</feature>
<evidence type="ECO:0000256" key="6">
    <source>
        <dbReference type="ARBA" id="ARBA00022989"/>
    </source>
</evidence>
<dbReference type="NCBIfam" id="NF003715">
    <property type="entry name" value="PRK05326.1-2"/>
    <property type="match status" value="1"/>
</dbReference>
<evidence type="ECO:0000313" key="12">
    <source>
        <dbReference type="Proteomes" id="UP000320244"/>
    </source>
</evidence>
<dbReference type="PROSITE" id="PS51202">
    <property type="entry name" value="RCK_C"/>
    <property type="match status" value="1"/>
</dbReference>
<reference evidence="11 12" key="1">
    <citation type="submission" date="2019-05" db="EMBL/GenBank/DDBJ databases">
        <authorList>
            <person name="Lee S.D."/>
        </authorList>
    </citation>
    <scope>NUCLEOTIDE SEQUENCE [LARGE SCALE GENOMIC DNA]</scope>
    <source>
        <strain evidence="11 12">C5-26</strain>
    </source>
</reference>
<feature type="transmembrane region" description="Helical" evidence="9">
    <location>
        <begin position="73"/>
        <end position="91"/>
    </location>
</feature>
<comment type="subcellular location">
    <subcellularLocation>
        <location evidence="1">Cell membrane</location>
        <topology evidence="1">Multi-pass membrane protein</topology>
    </subcellularLocation>
</comment>
<organism evidence="11 12">
    <name type="scientific">Leekyejoonella antrihumi</name>
    <dbReference type="NCBI Taxonomy" id="1660198"/>
    <lineage>
        <taxon>Bacteria</taxon>
        <taxon>Bacillati</taxon>
        <taxon>Actinomycetota</taxon>
        <taxon>Actinomycetes</taxon>
        <taxon>Micrococcales</taxon>
        <taxon>Dermacoccaceae</taxon>
        <taxon>Leekyejoonella</taxon>
    </lineage>
</organism>
<dbReference type="GO" id="GO:0008324">
    <property type="term" value="F:monoatomic cation transmembrane transporter activity"/>
    <property type="evidence" value="ECO:0007669"/>
    <property type="project" value="InterPro"/>
</dbReference>
<keyword evidence="2" id="KW-0813">Transport</keyword>
<evidence type="ECO:0000313" key="11">
    <source>
        <dbReference type="EMBL" id="TWP38704.1"/>
    </source>
</evidence>
<dbReference type="NCBIfam" id="NF003716">
    <property type="entry name" value="PRK05326.1-3"/>
    <property type="match status" value="1"/>
</dbReference>
<evidence type="ECO:0000256" key="1">
    <source>
        <dbReference type="ARBA" id="ARBA00004651"/>
    </source>
</evidence>
<proteinExistence type="predicted"/>
<reference evidence="11 12" key="2">
    <citation type="submission" date="2019-08" db="EMBL/GenBank/DDBJ databases">
        <title>Jejuicoccus antrihumi gen. nov., sp. nov., a new member of the family Dermacoccaceae isolated from a cave.</title>
        <authorList>
            <person name="Schumann P."/>
            <person name="Kim I.S."/>
        </authorList>
    </citation>
    <scope>NUCLEOTIDE SEQUENCE [LARGE SCALE GENOMIC DNA]</scope>
    <source>
        <strain evidence="11 12">C5-26</strain>
    </source>
</reference>
<dbReference type="SUPFAM" id="SSF116726">
    <property type="entry name" value="TrkA C-terminal domain-like"/>
    <property type="match status" value="1"/>
</dbReference>
<dbReference type="GO" id="GO:0015297">
    <property type="term" value="F:antiporter activity"/>
    <property type="evidence" value="ECO:0007669"/>
    <property type="project" value="UniProtKB-KW"/>
</dbReference>
<dbReference type="GO" id="GO:0005886">
    <property type="term" value="C:plasma membrane"/>
    <property type="evidence" value="ECO:0007669"/>
    <property type="project" value="UniProtKB-SubCell"/>
</dbReference>
<feature type="transmembrane region" description="Helical" evidence="9">
    <location>
        <begin position="378"/>
        <end position="398"/>
    </location>
</feature>
<dbReference type="Gene3D" id="1.20.1530.20">
    <property type="match status" value="1"/>
</dbReference>
<keyword evidence="12" id="KW-1185">Reference proteome</keyword>